<proteinExistence type="inferred from homology"/>
<evidence type="ECO:0000259" key="9">
    <source>
        <dbReference type="Pfam" id="PF02771"/>
    </source>
</evidence>
<dbReference type="InterPro" id="IPR013786">
    <property type="entry name" value="AcylCoA_DH/ox_N"/>
</dbReference>
<dbReference type="PANTHER" id="PTHR48083:SF2">
    <property type="entry name" value="MEDIUM-CHAIN SPECIFIC ACYL-COA DEHYDROGENASE, MITOCHONDRIAL"/>
    <property type="match status" value="1"/>
</dbReference>
<evidence type="ECO:0000256" key="1">
    <source>
        <dbReference type="ARBA" id="ARBA00001974"/>
    </source>
</evidence>
<dbReference type="GO" id="GO:0003995">
    <property type="term" value="F:acyl-CoA dehydrogenase activity"/>
    <property type="evidence" value="ECO:0007669"/>
    <property type="project" value="TreeGrafter"/>
</dbReference>
<evidence type="ECO:0000313" key="11">
    <source>
        <dbReference type="Proteomes" id="UP000295705"/>
    </source>
</evidence>
<comment type="similarity">
    <text evidence="2 6">Belongs to the acyl-CoA dehydrogenase family.</text>
</comment>
<keyword evidence="11" id="KW-1185">Reference proteome</keyword>
<dbReference type="EMBL" id="SNYO01000004">
    <property type="protein sequence ID" value="TDQ58676.1"/>
    <property type="molecule type" value="Genomic_DNA"/>
</dbReference>
<dbReference type="InterPro" id="IPR050741">
    <property type="entry name" value="Acyl-CoA_dehydrogenase"/>
</dbReference>
<dbReference type="Pfam" id="PF02770">
    <property type="entry name" value="Acyl-CoA_dh_M"/>
    <property type="match status" value="1"/>
</dbReference>
<dbReference type="Gene3D" id="2.40.110.10">
    <property type="entry name" value="Butyryl-CoA Dehydrogenase, subunit A, domain 2"/>
    <property type="match status" value="1"/>
</dbReference>
<dbReference type="OrthoDB" id="8876745at2"/>
<dbReference type="InterPro" id="IPR006091">
    <property type="entry name" value="Acyl-CoA_Oxase/DH_mid-dom"/>
</dbReference>
<dbReference type="RefSeq" id="WP_133827490.1">
    <property type="nucleotide sequence ID" value="NZ_BAABHR010000022.1"/>
</dbReference>
<keyword evidence="3 6" id="KW-0285">Flavoprotein</keyword>
<dbReference type="Pfam" id="PF00441">
    <property type="entry name" value="Acyl-CoA_dh_1"/>
    <property type="match status" value="1"/>
</dbReference>
<evidence type="ECO:0000256" key="6">
    <source>
        <dbReference type="RuleBase" id="RU362125"/>
    </source>
</evidence>
<reference evidence="10 11" key="1">
    <citation type="submission" date="2019-03" db="EMBL/GenBank/DDBJ databases">
        <title>Genomic Encyclopedia of Type Strains, Phase IV (KMG-IV): sequencing the most valuable type-strain genomes for metagenomic binning, comparative biology and taxonomic classification.</title>
        <authorList>
            <person name="Goeker M."/>
        </authorList>
    </citation>
    <scope>NUCLEOTIDE SEQUENCE [LARGE SCALE GENOMIC DNA]</scope>
    <source>
        <strain evidence="10 11">DSM 45775</strain>
    </source>
</reference>
<organism evidence="10 11">
    <name type="scientific">Actinomycetospora succinea</name>
    <dbReference type="NCBI Taxonomy" id="663603"/>
    <lineage>
        <taxon>Bacteria</taxon>
        <taxon>Bacillati</taxon>
        <taxon>Actinomycetota</taxon>
        <taxon>Actinomycetes</taxon>
        <taxon>Pseudonocardiales</taxon>
        <taxon>Pseudonocardiaceae</taxon>
        <taxon>Actinomycetospora</taxon>
    </lineage>
</organism>
<dbReference type="InterPro" id="IPR009100">
    <property type="entry name" value="AcylCoA_DH/oxidase_NM_dom_sf"/>
</dbReference>
<comment type="caution">
    <text evidence="10">The sequence shown here is derived from an EMBL/GenBank/DDBJ whole genome shotgun (WGS) entry which is preliminary data.</text>
</comment>
<comment type="cofactor">
    <cofactor evidence="1 6">
        <name>FAD</name>
        <dbReference type="ChEBI" id="CHEBI:57692"/>
    </cofactor>
</comment>
<evidence type="ECO:0000256" key="4">
    <source>
        <dbReference type="ARBA" id="ARBA00022827"/>
    </source>
</evidence>
<dbReference type="PANTHER" id="PTHR48083">
    <property type="entry name" value="MEDIUM-CHAIN SPECIFIC ACYL-COA DEHYDROGENASE, MITOCHONDRIAL-RELATED"/>
    <property type="match status" value="1"/>
</dbReference>
<dbReference type="SUPFAM" id="SSF56645">
    <property type="entry name" value="Acyl-CoA dehydrogenase NM domain-like"/>
    <property type="match status" value="1"/>
</dbReference>
<dbReference type="InterPro" id="IPR046373">
    <property type="entry name" value="Acyl-CoA_Oxase/DH_mid-dom_sf"/>
</dbReference>
<evidence type="ECO:0000259" key="8">
    <source>
        <dbReference type="Pfam" id="PF02770"/>
    </source>
</evidence>
<name>A0A4R6VA20_9PSEU</name>
<dbReference type="Gene3D" id="1.20.140.10">
    <property type="entry name" value="Butyryl-CoA Dehydrogenase, subunit A, domain 3"/>
    <property type="match status" value="1"/>
</dbReference>
<evidence type="ECO:0000313" key="10">
    <source>
        <dbReference type="EMBL" id="TDQ58676.1"/>
    </source>
</evidence>
<dbReference type="Pfam" id="PF02771">
    <property type="entry name" value="Acyl-CoA_dh_N"/>
    <property type="match status" value="1"/>
</dbReference>
<dbReference type="GO" id="GO:0050660">
    <property type="term" value="F:flavin adenine dinucleotide binding"/>
    <property type="evidence" value="ECO:0007669"/>
    <property type="project" value="InterPro"/>
</dbReference>
<sequence>MTTASSSEPGRTDRVTDYTERFAAFLDAEVAPLEDELAAQDVGTAFNPRLDDAGRMHAAVWEARREVQRRSAAAGLYNPHIAASVGGGGFSRTEMQHVEEFVYRRSGLGLGLAALGWTEGANPAIEHCSDTARKEWLEPLMAGEITAAFANTEIHVGTDVLAMETTARRDGGDWILDGTKAWITNAHFADVVQVVAVTEPGAGTRSLSMFLVDATSPGFTRGRDIPTMLNDGLTGELHLDGVRVPPENVVGEVGDGFALAMAWINWRRLCRGGMCAGWGTWLLERALDRAQHRTSGGAPIAELQAVQHMLADMDADVYAARAASLQAQAELEALPGGPFGMPLHPDAPRLMSLVKVINDEAFFRVADRAVQVHGGTGLRLGSPEEKLFRLARNLRIPAGTVEIQRNAIARGLLRGRR</sequence>
<evidence type="ECO:0000256" key="3">
    <source>
        <dbReference type="ARBA" id="ARBA00022630"/>
    </source>
</evidence>
<evidence type="ECO:0000259" key="7">
    <source>
        <dbReference type="Pfam" id="PF00441"/>
    </source>
</evidence>
<dbReference type="FunFam" id="2.40.110.10:FF:000002">
    <property type="entry name" value="Acyl-CoA dehydrogenase fadE12"/>
    <property type="match status" value="1"/>
</dbReference>
<gene>
    <name evidence="10" type="ORF">EV188_104423</name>
</gene>
<dbReference type="AlphaFoldDB" id="A0A4R6VA20"/>
<feature type="domain" description="Acyl-CoA dehydrogenase/oxidase C-terminal" evidence="7">
    <location>
        <begin position="254"/>
        <end position="413"/>
    </location>
</feature>
<dbReference type="Gene3D" id="1.10.540.10">
    <property type="entry name" value="Acyl-CoA dehydrogenase/oxidase, N-terminal domain"/>
    <property type="match status" value="1"/>
</dbReference>
<keyword evidence="5 6" id="KW-0560">Oxidoreductase</keyword>
<dbReference type="CDD" id="cd00567">
    <property type="entry name" value="ACAD"/>
    <property type="match status" value="1"/>
</dbReference>
<accession>A0A4R6VA20</accession>
<feature type="domain" description="Acyl-CoA oxidase/dehydrogenase middle" evidence="8">
    <location>
        <begin position="148"/>
        <end position="242"/>
    </location>
</feature>
<feature type="domain" description="Acyl-CoA dehydrogenase/oxidase N-terminal" evidence="9">
    <location>
        <begin position="57"/>
        <end position="144"/>
    </location>
</feature>
<dbReference type="GO" id="GO:0005737">
    <property type="term" value="C:cytoplasm"/>
    <property type="evidence" value="ECO:0007669"/>
    <property type="project" value="TreeGrafter"/>
</dbReference>
<dbReference type="InterPro" id="IPR037069">
    <property type="entry name" value="AcylCoA_DH/ox_N_sf"/>
</dbReference>
<dbReference type="InterPro" id="IPR009075">
    <property type="entry name" value="AcylCo_DH/oxidase_C"/>
</dbReference>
<evidence type="ECO:0000256" key="5">
    <source>
        <dbReference type="ARBA" id="ARBA00023002"/>
    </source>
</evidence>
<keyword evidence="4 6" id="KW-0274">FAD</keyword>
<evidence type="ECO:0000256" key="2">
    <source>
        <dbReference type="ARBA" id="ARBA00009347"/>
    </source>
</evidence>
<dbReference type="Proteomes" id="UP000295705">
    <property type="component" value="Unassembled WGS sequence"/>
</dbReference>
<protein>
    <submittedName>
        <fullName evidence="10">Alkylation response protein AidB-like acyl-CoA dehydrogenase</fullName>
    </submittedName>
</protein>
<dbReference type="SUPFAM" id="SSF47203">
    <property type="entry name" value="Acyl-CoA dehydrogenase C-terminal domain-like"/>
    <property type="match status" value="1"/>
</dbReference>
<dbReference type="GO" id="GO:0033539">
    <property type="term" value="P:fatty acid beta-oxidation using acyl-CoA dehydrogenase"/>
    <property type="evidence" value="ECO:0007669"/>
    <property type="project" value="TreeGrafter"/>
</dbReference>
<dbReference type="InterPro" id="IPR036250">
    <property type="entry name" value="AcylCo_DH-like_C"/>
</dbReference>